<name>A0A3N7JVD4_9BURK</name>
<protein>
    <submittedName>
        <fullName evidence="1">Uncharacterized protein</fullName>
    </submittedName>
</protein>
<gene>
    <name evidence="1" type="ORF">DZC73_21505</name>
</gene>
<keyword evidence="2" id="KW-1185">Reference proteome</keyword>
<organism evidence="1 2">
    <name type="scientific">Piscinibacter terrae</name>
    <dbReference type="NCBI Taxonomy" id="2496871"/>
    <lineage>
        <taxon>Bacteria</taxon>
        <taxon>Pseudomonadati</taxon>
        <taxon>Pseudomonadota</taxon>
        <taxon>Betaproteobacteria</taxon>
        <taxon>Burkholderiales</taxon>
        <taxon>Sphaerotilaceae</taxon>
        <taxon>Piscinibacter</taxon>
    </lineage>
</organism>
<comment type="caution">
    <text evidence="1">The sequence shown here is derived from an EMBL/GenBank/DDBJ whole genome shotgun (WGS) entry which is preliminary data.</text>
</comment>
<sequence length="147" mass="16752">MWDFQKQEKEKDVKTMKMRWMTAGVMSMALAACGHHPTKQELVQDLVRIQTVHRIRGEMAVTPLEEQLPHVLRHASEEADRLCGEEPEPEEAPITPYKLCRMETLSVIAKLWSDAATCKLTVADDKPDEEFFVCMMRQPAAPSTAEL</sequence>
<evidence type="ECO:0000313" key="2">
    <source>
        <dbReference type="Proteomes" id="UP000267464"/>
    </source>
</evidence>
<dbReference type="AlphaFoldDB" id="A0A3N7JVD4"/>
<evidence type="ECO:0000313" key="1">
    <source>
        <dbReference type="EMBL" id="RQP22865.1"/>
    </source>
</evidence>
<reference evidence="1 2" key="1">
    <citation type="submission" date="2018-08" db="EMBL/GenBank/DDBJ databases">
        <authorList>
            <person name="Khan S.A."/>
            <person name="Jeon C.O."/>
            <person name="Chun B.H."/>
            <person name="Jeong S.E."/>
        </authorList>
    </citation>
    <scope>NUCLEOTIDE SEQUENCE [LARGE SCALE GENOMIC DNA]</scope>
    <source>
        <strain evidence="1 2">S-16</strain>
    </source>
</reference>
<accession>A0A3N7JVD4</accession>
<reference evidence="1 2" key="2">
    <citation type="submission" date="2018-12" db="EMBL/GenBank/DDBJ databases">
        <title>Rhizobacter gummiphilus sp. nov., a rubber-degrading bacterium isolated from the soil of a botanical garden in Japan.</title>
        <authorList>
            <person name="Shunsuke S.S."/>
        </authorList>
    </citation>
    <scope>NUCLEOTIDE SEQUENCE [LARGE SCALE GENOMIC DNA]</scope>
    <source>
        <strain evidence="1 2">S-16</strain>
    </source>
</reference>
<dbReference type="EMBL" id="QUSW01000006">
    <property type="protein sequence ID" value="RQP22865.1"/>
    <property type="molecule type" value="Genomic_DNA"/>
</dbReference>
<dbReference type="Proteomes" id="UP000267464">
    <property type="component" value="Unassembled WGS sequence"/>
</dbReference>
<dbReference type="PROSITE" id="PS51257">
    <property type="entry name" value="PROKAR_LIPOPROTEIN"/>
    <property type="match status" value="1"/>
</dbReference>
<proteinExistence type="predicted"/>